<dbReference type="InterPro" id="IPR019808">
    <property type="entry name" value="Histidine_triad_CS"/>
</dbReference>
<dbReference type="InterPro" id="IPR036265">
    <property type="entry name" value="HIT-like_sf"/>
</dbReference>
<name>A0A225EGS7_9BACT</name>
<accession>A0A225EGS7</accession>
<evidence type="ECO:0000256" key="3">
    <source>
        <dbReference type="PROSITE-ProRule" id="PRU00464"/>
    </source>
</evidence>
<dbReference type="PRINTS" id="PR00332">
    <property type="entry name" value="HISTRIAD"/>
</dbReference>
<dbReference type="Pfam" id="PF01230">
    <property type="entry name" value="HIT"/>
    <property type="match status" value="1"/>
</dbReference>
<dbReference type="EMBL" id="NIDE01000001">
    <property type="protein sequence ID" value="OWK47407.1"/>
    <property type="molecule type" value="Genomic_DNA"/>
</dbReference>
<dbReference type="PROSITE" id="PS51084">
    <property type="entry name" value="HIT_2"/>
    <property type="match status" value="1"/>
</dbReference>
<reference evidence="6" key="1">
    <citation type="submission" date="2017-06" db="EMBL/GenBank/DDBJ databases">
        <title>Genome analysis of Fimbriiglobus ruber SP5, the first member of the order Planctomycetales with confirmed chitinolytic capability.</title>
        <authorList>
            <person name="Ravin N.V."/>
            <person name="Rakitin A.L."/>
            <person name="Ivanova A.A."/>
            <person name="Beletsky A.V."/>
            <person name="Kulichevskaya I.S."/>
            <person name="Mardanov A.V."/>
            <person name="Dedysh S.N."/>
        </authorList>
    </citation>
    <scope>NUCLEOTIDE SEQUENCE [LARGE SCALE GENOMIC DNA]</scope>
    <source>
        <strain evidence="6">SP5</strain>
    </source>
</reference>
<protein>
    <submittedName>
        <fullName evidence="5">HIT family hydrolase</fullName>
    </submittedName>
</protein>
<feature type="active site" description="Tele-AMP-histidine intermediate" evidence="1">
    <location>
        <position position="102"/>
    </location>
</feature>
<dbReference type="SUPFAM" id="SSF54197">
    <property type="entry name" value="HIT-like"/>
    <property type="match status" value="1"/>
</dbReference>
<feature type="short sequence motif" description="Histidine triad motif" evidence="2 3">
    <location>
        <begin position="100"/>
        <end position="104"/>
    </location>
</feature>
<keyword evidence="5" id="KW-0378">Hydrolase</keyword>
<sequence length="116" mass="12844">MAMMTDNLFLKIINKQIPAKIVYEDDLCLAFHDIGPKAPVHVLIIPKKEIPTHADIAEDDKLLLGHLHVVAAKLATQLGLSDGYRLVINCNERAGQTVPHLHMHLLGGRDMTWPPG</sequence>
<evidence type="ECO:0000256" key="1">
    <source>
        <dbReference type="PIRSR" id="PIRSR601310-1"/>
    </source>
</evidence>
<dbReference type="GO" id="GO:0016787">
    <property type="term" value="F:hydrolase activity"/>
    <property type="evidence" value="ECO:0007669"/>
    <property type="project" value="UniProtKB-KW"/>
</dbReference>
<organism evidence="5 6">
    <name type="scientific">Fimbriiglobus ruber</name>
    <dbReference type="NCBI Taxonomy" id="1908690"/>
    <lineage>
        <taxon>Bacteria</taxon>
        <taxon>Pseudomonadati</taxon>
        <taxon>Planctomycetota</taxon>
        <taxon>Planctomycetia</taxon>
        <taxon>Gemmatales</taxon>
        <taxon>Gemmataceae</taxon>
        <taxon>Fimbriiglobus</taxon>
    </lineage>
</organism>
<feature type="domain" description="HIT" evidence="4">
    <location>
        <begin position="8"/>
        <end position="116"/>
    </location>
</feature>
<dbReference type="InterPro" id="IPR011146">
    <property type="entry name" value="HIT-like"/>
</dbReference>
<dbReference type="Gene3D" id="3.30.428.10">
    <property type="entry name" value="HIT-like"/>
    <property type="match status" value="1"/>
</dbReference>
<evidence type="ECO:0000313" key="5">
    <source>
        <dbReference type="EMBL" id="OWK47407.1"/>
    </source>
</evidence>
<dbReference type="InterPro" id="IPR001310">
    <property type="entry name" value="Histidine_triad_HIT"/>
</dbReference>
<dbReference type="PROSITE" id="PS00892">
    <property type="entry name" value="HIT_1"/>
    <property type="match status" value="1"/>
</dbReference>
<proteinExistence type="predicted"/>
<evidence type="ECO:0000259" key="4">
    <source>
        <dbReference type="PROSITE" id="PS51084"/>
    </source>
</evidence>
<gene>
    <name evidence="5" type="ORF">FRUB_01106</name>
</gene>
<dbReference type="CDD" id="cd01276">
    <property type="entry name" value="PKCI_related"/>
    <property type="match status" value="1"/>
</dbReference>
<dbReference type="Proteomes" id="UP000214646">
    <property type="component" value="Unassembled WGS sequence"/>
</dbReference>
<dbReference type="PANTHER" id="PTHR23089">
    <property type="entry name" value="HISTIDINE TRIAD HIT PROTEIN"/>
    <property type="match status" value="1"/>
</dbReference>
<comment type="caution">
    <text evidence="5">The sequence shown here is derived from an EMBL/GenBank/DDBJ whole genome shotgun (WGS) entry which is preliminary data.</text>
</comment>
<dbReference type="AlphaFoldDB" id="A0A225EGS7"/>
<evidence type="ECO:0000256" key="2">
    <source>
        <dbReference type="PIRSR" id="PIRSR601310-3"/>
    </source>
</evidence>
<keyword evidence="6" id="KW-1185">Reference proteome</keyword>
<evidence type="ECO:0000313" key="6">
    <source>
        <dbReference type="Proteomes" id="UP000214646"/>
    </source>
</evidence>